<evidence type="ECO:0000256" key="3">
    <source>
        <dbReference type="ARBA" id="ARBA00022692"/>
    </source>
</evidence>
<evidence type="ECO:0000256" key="1">
    <source>
        <dbReference type="ARBA" id="ARBA00004651"/>
    </source>
</evidence>
<proteinExistence type="inferred from homology"/>
<dbReference type="PANTHER" id="PTHR30509:SF9">
    <property type="entry name" value="MULTIDRUG RESISTANCE PROTEIN MDTO"/>
    <property type="match status" value="1"/>
</dbReference>
<feature type="transmembrane region" description="Helical" evidence="7">
    <location>
        <begin position="473"/>
        <end position="494"/>
    </location>
</feature>
<evidence type="ECO:0000313" key="10">
    <source>
        <dbReference type="Proteomes" id="UP001306950"/>
    </source>
</evidence>
<evidence type="ECO:0000256" key="7">
    <source>
        <dbReference type="SAM" id="Phobius"/>
    </source>
</evidence>
<keyword evidence="3 7" id="KW-0812">Transmembrane</keyword>
<feature type="transmembrane region" description="Helical" evidence="7">
    <location>
        <begin position="163"/>
        <end position="182"/>
    </location>
</feature>
<evidence type="ECO:0000256" key="5">
    <source>
        <dbReference type="ARBA" id="ARBA00023136"/>
    </source>
</evidence>
<feature type="transmembrane region" description="Helical" evidence="7">
    <location>
        <begin position="349"/>
        <end position="371"/>
    </location>
</feature>
<keyword evidence="4 7" id="KW-1133">Transmembrane helix</keyword>
<dbReference type="EMBL" id="JAZHPZ010000002">
    <property type="protein sequence ID" value="MEF2965248.1"/>
    <property type="molecule type" value="Genomic_DNA"/>
</dbReference>
<feature type="transmembrane region" description="Helical" evidence="7">
    <location>
        <begin position="63"/>
        <end position="81"/>
    </location>
</feature>
<evidence type="ECO:0000256" key="4">
    <source>
        <dbReference type="ARBA" id="ARBA00022989"/>
    </source>
</evidence>
<protein>
    <submittedName>
        <fullName evidence="9">FUSC family protein</fullName>
    </submittedName>
</protein>
<reference evidence="9 10" key="1">
    <citation type="submission" date="2024-02" db="EMBL/GenBank/DDBJ databases">
        <title>A nitrogen-fixing paenibacillus bacterium.</title>
        <authorList>
            <person name="Zhang W.L."/>
            <person name="Chen S.F."/>
        </authorList>
    </citation>
    <scope>NUCLEOTIDE SEQUENCE [LARGE SCALE GENOMIC DNA]</scope>
    <source>
        <strain evidence="9 10">M1</strain>
    </source>
</reference>
<dbReference type="Proteomes" id="UP001306950">
    <property type="component" value="Unassembled WGS sequence"/>
</dbReference>
<gene>
    <name evidence="9" type="ORF">V3851_05330</name>
</gene>
<keyword evidence="5 7" id="KW-0472">Membrane</keyword>
<feature type="transmembrane region" description="Helical" evidence="7">
    <location>
        <begin position="88"/>
        <end position="106"/>
    </location>
</feature>
<keyword evidence="10" id="KW-1185">Reference proteome</keyword>
<accession>A0ABU7VPB6</accession>
<organism evidence="9 10">
    <name type="scientific">Paenibacillus haidiansis</name>
    <dbReference type="NCBI Taxonomy" id="1574488"/>
    <lineage>
        <taxon>Bacteria</taxon>
        <taxon>Bacillati</taxon>
        <taxon>Bacillota</taxon>
        <taxon>Bacilli</taxon>
        <taxon>Bacillales</taxon>
        <taxon>Paenibacillaceae</taxon>
        <taxon>Paenibacillus</taxon>
    </lineage>
</organism>
<name>A0ABU7VPB6_9BACL</name>
<evidence type="ECO:0000256" key="2">
    <source>
        <dbReference type="ARBA" id="ARBA00022475"/>
    </source>
</evidence>
<feature type="transmembrane region" description="Helical" evidence="7">
    <location>
        <begin position="426"/>
        <end position="452"/>
    </location>
</feature>
<dbReference type="RefSeq" id="WP_331845484.1">
    <property type="nucleotide sequence ID" value="NZ_JAZHPZ010000002.1"/>
</dbReference>
<dbReference type="PANTHER" id="PTHR30509">
    <property type="entry name" value="P-HYDROXYBENZOIC ACID EFFLUX PUMP SUBUNIT-RELATED"/>
    <property type="match status" value="1"/>
</dbReference>
<evidence type="ECO:0000313" key="9">
    <source>
        <dbReference type="EMBL" id="MEF2965248.1"/>
    </source>
</evidence>
<comment type="caution">
    <text evidence="9">The sequence shown here is derived from an EMBL/GenBank/DDBJ whole genome shotgun (WGS) entry which is preliminary data.</text>
</comment>
<feature type="transmembrane region" description="Helical" evidence="7">
    <location>
        <begin position="40"/>
        <end position="57"/>
    </location>
</feature>
<sequence length="651" mass="71790">MDSIKKSNSMAAKGIKANTIPSAFKQAFQLQNKPFPYLKALRAAFVSAFPVVIGILFNHLDYGLLASLGGFTYLYVFNQPYAQRARRIFVIMLGLTLSVILGTLMAPYPLGAAVVMTFVGAVPVFIFGALRITGPSAIFFVLTYAMATGMPVDLSLAPLRGGLVFLGGALAWVVSMLGWFINPHKPELDAVKKVYSELAKLLDAVGTEKMNTARHRTVEALKEAENTLLAGYSSLTETDNFKRLLLLNELANDIFLQILEASFERKSKIPEELVDSMIIIANSIENKTAGDKSFPGPEEFNGELKDLCKSIDRAYALLDGSPDLYRKNIVISKPKLKTVLMGSYDKNSIVFLTALRTGIVIFFAAVVAISFDFPRSYWIPLSCAAVMAGSTFVGTFHRSIQRALGTVVGVLIASLILAHVHNGYTVALVIFALTFLTETFIVRSYGVAAMFFTPSALVMAEYSTQQFDFSYFASVRIVDIIVGSIIGLAGTVLIGRRLASNLLNHYIAKTLRSQGQYLVRLFSGNNGQISIDESKERRKMQTNTLNLLSVYSTALGELHINKEKLDSVWPVIYSIVQMGYFLDASLKYNERPVLADEDLSQLLYIFETMAMEFDSKQPLTIKNIPALEGFSKISNEIATLQNSVHLWSQIN</sequence>
<evidence type="ECO:0000259" key="8">
    <source>
        <dbReference type="Pfam" id="PF13515"/>
    </source>
</evidence>
<feature type="transmembrane region" description="Helical" evidence="7">
    <location>
        <begin position="377"/>
        <end position="396"/>
    </location>
</feature>
<keyword evidence="2" id="KW-1003">Cell membrane</keyword>
<evidence type="ECO:0000256" key="6">
    <source>
        <dbReference type="ARBA" id="ARBA00043993"/>
    </source>
</evidence>
<comment type="similarity">
    <text evidence="6">Belongs to the YccS/YhfK family.</text>
</comment>
<feature type="domain" description="Integral membrane bound transporter" evidence="8">
    <location>
        <begin position="364"/>
        <end position="489"/>
    </location>
</feature>
<dbReference type="InterPro" id="IPR049453">
    <property type="entry name" value="Memb_transporter_dom"/>
</dbReference>
<comment type="subcellular location">
    <subcellularLocation>
        <location evidence="1">Cell membrane</location>
        <topology evidence="1">Multi-pass membrane protein</topology>
    </subcellularLocation>
</comment>
<dbReference type="Pfam" id="PF13515">
    <property type="entry name" value="FUSC_2"/>
    <property type="match status" value="1"/>
</dbReference>